<keyword evidence="5 10" id="KW-0418">Kinase</keyword>
<evidence type="ECO:0000256" key="7">
    <source>
        <dbReference type="SAM" id="MobiDB-lite"/>
    </source>
</evidence>
<accession>A0ABT5R126</accession>
<keyword evidence="11" id="KW-1185">Reference proteome</keyword>
<feature type="compositionally biased region" description="Polar residues" evidence="7">
    <location>
        <begin position="489"/>
        <end position="502"/>
    </location>
</feature>
<organism evidence="10 11">
    <name type="scientific">Enterovibrio gelatinilyticus</name>
    <dbReference type="NCBI Taxonomy" id="2899819"/>
    <lineage>
        <taxon>Bacteria</taxon>
        <taxon>Pseudomonadati</taxon>
        <taxon>Pseudomonadota</taxon>
        <taxon>Gammaproteobacteria</taxon>
        <taxon>Vibrionales</taxon>
        <taxon>Vibrionaceae</taxon>
        <taxon>Enterovibrio</taxon>
    </lineage>
</organism>
<evidence type="ECO:0000256" key="5">
    <source>
        <dbReference type="ARBA" id="ARBA00022777"/>
    </source>
</evidence>
<feature type="domain" description="Histidine kinase" evidence="9">
    <location>
        <begin position="264"/>
        <end position="461"/>
    </location>
</feature>
<gene>
    <name evidence="10" type="ORF">LRP50_12575</name>
</gene>
<dbReference type="InterPro" id="IPR003661">
    <property type="entry name" value="HisK_dim/P_dom"/>
</dbReference>
<name>A0ABT5R126_9GAMM</name>
<comment type="catalytic activity">
    <reaction evidence="1">
        <text>ATP + protein L-histidine = ADP + protein N-phospho-L-histidine.</text>
        <dbReference type="EC" id="2.7.13.3"/>
    </reaction>
</comment>
<dbReference type="InterPro" id="IPR050351">
    <property type="entry name" value="BphY/WalK/GraS-like"/>
</dbReference>
<evidence type="ECO:0000256" key="6">
    <source>
        <dbReference type="ARBA" id="ARBA00023012"/>
    </source>
</evidence>
<dbReference type="Gene3D" id="3.30.565.10">
    <property type="entry name" value="Histidine kinase-like ATPase, C-terminal domain"/>
    <property type="match status" value="1"/>
</dbReference>
<evidence type="ECO:0000256" key="3">
    <source>
        <dbReference type="ARBA" id="ARBA00022553"/>
    </source>
</evidence>
<dbReference type="Gene3D" id="1.10.287.130">
    <property type="match status" value="1"/>
</dbReference>
<evidence type="ECO:0000313" key="10">
    <source>
        <dbReference type="EMBL" id="MDD1793968.1"/>
    </source>
</evidence>
<evidence type="ECO:0000256" key="4">
    <source>
        <dbReference type="ARBA" id="ARBA00022679"/>
    </source>
</evidence>
<evidence type="ECO:0000313" key="11">
    <source>
        <dbReference type="Proteomes" id="UP001149400"/>
    </source>
</evidence>
<dbReference type="InterPro" id="IPR005467">
    <property type="entry name" value="His_kinase_dom"/>
</dbReference>
<evidence type="ECO:0000256" key="2">
    <source>
        <dbReference type="ARBA" id="ARBA00012438"/>
    </source>
</evidence>
<dbReference type="Proteomes" id="UP001149400">
    <property type="component" value="Unassembled WGS sequence"/>
</dbReference>
<dbReference type="RefSeq" id="WP_274164813.1">
    <property type="nucleotide sequence ID" value="NZ_JAJUBC010000013.1"/>
</dbReference>
<feature type="region of interest" description="Disordered" evidence="7">
    <location>
        <begin position="521"/>
        <end position="555"/>
    </location>
</feature>
<dbReference type="CDD" id="cd00082">
    <property type="entry name" value="HisKA"/>
    <property type="match status" value="1"/>
</dbReference>
<dbReference type="EC" id="2.7.13.3" evidence="2"/>
<keyword evidence="3" id="KW-0597">Phosphoprotein</keyword>
<keyword evidence="8" id="KW-1133">Transmembrane helix</keyword>
<proteinExistence type="predicted"/>
<feature type="region of interest" description="Disordered" evidence="7">
    <location>
        <begin position="479"/>
        <end position="509"/>
    </location>
</feature>
<keyword evidence="8" id="KW-0812">Transmembrane</keyword>
<dbReference type="EMBL" id="JAJUBC010000013">
    <property type="protein sequence ID" value="MDD1793968.1"/>
    <property type="molecule type" value="Genomic_DNA"/>
</dbReference>
<evidence type="ECO:0000259" key="9">
    <source>
        <dbReference type="PROSITE" id="PS50109"/>
    </source>
</evidence>
<dbReference type="PANTHER" id="PTHR45453">
    <property type="entry name" value="PHOSPHATE REGULON SENSOR PROTEIN PHOR"/>
    <property type="match status" value="1"/>
</dbReference>
<keyword evidence="4" id="KW-0808">Transferase</keyword>
<evidence type="ECO:0000256" key="8">
    <source>
        <dbReference type="SAM" id="Phobius"/>
    </source>
</evidence>
<feature type="transmembrane region" description="Helical" evidence="8">
    <location>
        <begin position="7"/>
        <end position="30"/>
    </location>
</feature>
<keyword evidence="8" id="KW-0472">Membrane</keyword>
<evidence type="ECO:0000256" key="1">
    <source>
        <dbReference type="ARBA" id="ARBA00000085"/>
    </source>
</evidence>
<dbReference type="SUPFAM" id="SSF47384">
    <property type="entry name" value="Homodimeric domain of signal transducing histidine kinase"/>
    <property type="match status" value="1"/>
</dbReference>
<dbReference type="InterPro" id="IPR036890">
    <property type="entry name" value="HATPase_C_sf"/>
</dbReference>
<sequence length="555" mass="62261">MTFKHRLMLFTLVWFFISATILTFVSVTLWQGNELRSQQELHRDLALHMRDDNPLMVGDDYSTEALSSIFHTLMLLGPDFEIYFLDPKGNITTSGPPVDQVLRRQIDITPIQQFLNDQPFPILGDDPLSQYGKKVFSAAQIDANGSVAGYLYVLIGSSQRSLPLDPDTLVLYIPVVIAALVAILLFAFGVYRMVIRHIITPGRLMVNQIEQAATSEFRVTPPLQFSAAELQDMAIQYRRMMAVIQQQFIQLRIQEAQRREHLIQLSHDLKTPLANVLGYLETWRIQHKEGRSMIDTAYHNAQRLQRHLKDQLEAARSPTAKVVLSYQEIDVDTLLQEIKERFVLSAQQKDIQVSVNVSTPCSILADEQLINRVFDNLLENAVRHSPKHSTIVLETVFIAARRVGFRVSNAVDENAVLGSLGMGTKIVEAILSLHQSQLEHLDVEEGKKWGHGFCVYFELSSITSSSSREVRAVPDSVVSALDEDDEPKLNSSLPSVEVSNIENEQEDHVSTPAMVAKEDVDMNTPLPSFAASANHADESNTVSGGQGEDSQFKEK</sequence>
<protein>
    <recommendedName>
        <fullName evidence="2">histidine kinase</fullName>
        <ecNumber evidence="2">2.7.13.3</ecNumber>
    </recommendedName>
</protein>
<dbReference type="SUPFAM" id="SSF55874">
    <property type="entry name" value="ATPase domain of HSP90 chaperone/DNA topoisomerase II/histidine kinase"/>
    <property type="match status" value="1"/>
</dbReference>
<dbReference type="Pfam" id="PF00512">
    <property type="entry name" value="HisKA"/>
    <property type="match status" value="1"/>
</dbReference>
<dbReference type="InterPro" id="IPR036097">
    <property type="entry name" value="HisK_dim/P_sf"/>
</dbReference>
<feature type="transmembrane region" description="Helical" evidence="8">
    <location>
        <begin position="169"/>
        <end position="191"/>
    </location>
</feature>
<dbReference type="PROSITE" id="PS50109">
    <property type="entry name" value="HIS_KIN"/>
    <property type="match status" value="1"/>
</dbReference>
<dbReference type="SMART" id="SM00388">
    <property type="entry name" value="HisKA"/>
    <property type="match status" value="1"/>
</dbReference>
<reference evidence="10" key="1">
    <citation type="submission" date="2021-12" db="EMBL/GenBank/DDBJ databases">
        <title>Enterovibrio ZSDZ35 sp. nov. and Enterovibrio ZSDZ42 sp. nov., isolated from coastal seawater in Qingdao.</title>
        <authorList>
            <person name="Zhang P."/>
        </authorList>
    </citation>
    <scope>NUCLEOTIDE SEQUENCE</scope>
    <source>
        <strain evidence="10">ZSDZ42</strain>
    </source>
</reference>
<dbReference type="GO" id="GO:0016301">
    <property type="term" value="F:kinase activity"/>
    <property type="evidence" value="ECO:0007669"/>
    <property type="project" value="UniProtKB-KW"/>
</dbReference>
<comment type="caution">
    <text evidence="10">The sequence shown here is derived from an EMBL/GenBank/DDBJ whole genome shotgun (WGS) entry which is preliminary data.</text>
</comment>
<keyword evidence="6" id="KW-0902">Two-component regulatory system</keyword>
<dbReference type="PANTHER" id="PTHR45453:SF1">
    <property type="entry name" value="PHOSPHATE REGULON SENSOR PROTEIN PHOR"/>
    <property type="match status" value="1"/>
</dbReference>